<dbReference type="Proteomes" id="UP000076858">
    <property type="component" value="Unassembled WGS sequence"/>
</dbReference>
<protein>
    <submittedName>
        <fullName evidence="1">Uncharacterized protein</fullName>
    </submittedName>
</protein>
<dbReference type="EMBL" id="LRGB01000005">
    <property type="protein sequence ID" value="KZS22026.1"/>
    <property type="molecule type" value="Genomic_DNA"/>
</dbReference>
<comment type="caution">
    <text evidence="1">The sequence shown here is derived from an EMBL/GenBank/DDBJ whole genome shotgun (WGS) entry which is preliminary data.</text>
</comment>
<accession>A0A0P5DJM3</accession>
<name>A0A0P5DJM3_9CRUS</name>
<keyword evidence="2" id="KW-1185">Reference proteome</keyword>
<reference evidence="1 2" key="1">
    <citation type="submission" date="2016-03" db="EMBL/GenBank/DDBJ databases">
        <title>EvidentialGene: Evidence-directed Construction of Genes on Genomes.</title>
        <authorList>
            <person name="Gilbert D.G."/>
            <person name="Choi J.-H."/>
            <person name="Mockaitis K."/>
            <person name="Colbourne J."/>
            <person name="Pfrender M."/>
        </authorList>
    </citation>
    <scope>NUCLEOTIDE SEQUENCE [LARGE SCALE GENOMIC DNA]</scope>
    <source>
        <strain evidence="1 2">Xinb3</strain>
        <tissue evidence="1">Complete organism</tissue>
    </source>
</reference>
<dbReference type="AlphaFoldDB" id="A0A0P5DJM3"/>
<proteinExistence type="predicted"/>
<sequence length="68" mass="7836">MLTVFSRRVDLKPLKDIESFLIDCLIDSTNECARVNCYHAPRKNKEIYALGCSVKRICVHKRPTITVL</sequence>
<organism evidence="1 2">
    <name type="scientific">Daphnia magna</name>
    <dbReference type="NCBI Taxonomy" id="35525"/>
    <lineage>
        <taxon>Eukaryota</taxon>
        <taxon>Metazoa</taxon>
        <taxon>Ecdysozoa</taxon>
        <taxon>Arthropoda</taxon>
        <taxon>Crustacea</taxon>
        <taxon>Branchiopoda</taxon>
        <taxon>Diplostraca</taxon>
        <taxon>Cladocera</taxon>
        <taxon>Anomopoda</taxon>
        <taxon>Daphniidae</taxon>
        <taxon>Daphnia</taxon>
    </lineage>
</organism>
<gene>
    <name evidence="1" type="ORF">APZ42_010916</name>
</gene>
<evidence type="ECO:0000313" key="1">
    <source>
        <dbReference type="EMBL" id="KZS22026.1"/>
    </source>
</evidence>
<evidence type="ECO:0000313" key="2">
    <source>
        <dbReference type="Proteomes" id="UP000076858"/>
    </source>
</evidence>